<keyword evidence="3" id="KW-1185">Reference proteome</keyword>
<dbReference type="GO" id="GO:0003824">
    <property type="term" value="F:catalytic activity"/>
    <property type="evidence" value="ECO:0007669"/>
    <property type="project" value="UniProtKB-ARBA"/>
</dbReference>
<proteinExistence type="predicted"/>
<dbReference type="InterPro" id="IPR050228">
    <property type="entry name" value="Carboxylesterase_BioH"/>
</dbReference>
<gene>
    <name evidence="2" type="ORF">SAMN05216195_102183</name>
</gene>
<dbReference type="Proteomes" id="UP000199028">
    <property type="component" value="Unassembled WGS sequence"/>
</dbReference>
<dbReference type="InterPro" id="IPR000073">
    <property type="entry name" value="AB_hydrolase_1"/>
</dbReference>
<accession>A0A1H9F7T2</accession>
<dbReference type="Pfam" id="PF12697">
    <property type="entry name" value="Abhydrolase_6"/>
    <property type="match status" value="1"/>
</dbReference>
<sequence length="263" mass="28397">MSAVIQLSGGPVEYRLISGSTVLQPLVFLHEGLGCAASWSRFPDRLAGHTGRAALVYSRHGYGASGPAGPRTPDYLHHEALQVLPELLGRLEIRSPVLIGHSEGASIALLHASRFPVDRVVAIAPHAFVESSTLDGIRDTVTAFEEGTLRNGLARLHDDPDTAFSAWSDTWLSASFRQWNITAELRRVTVPVLVMQGLDDPYGSRAQPDAVEHAVRGLTWRADLPGCGHVPHAECPDDVFDLVDRFLVVNADAAQHGLGLLGR</sequence>
<dbReference type="PANTHER" id="PTHR43194:SF2">
    <property type="entry name" value="PEROXISOMAL MEMBRANE PROTEIN LPX1"/>
    <property type="match status" value="1"/>
</dbReference>
<evidence type="ECO:0000259" key="1">
    <source>
        <dbReference type="Pfam" id="PF12697"/>
    </source>
</evidence>
<name>A0A1H9F7T2_9PSEU</name>
<organism evidence="2 3">
    <name type="scientific">Lentzea flaviverrucosa</name>
    <dbReference type="NCBI Taxonomy" id="200379"/>
    <lineage>
        <taxon>Bacteria</taxon>
        <taxon>Bacillati</taxon>
        <taxon>Actinomycetota</taxon>
        <taxon>Actinomycetes</taxon>
        <taxon>Pseudonocardiales</taxon>
        <taxon>Pseudonocardiaceae</taxon>
        <taxon>Lentzea</taxon>
    </lineage>
</organism>
<protein>
    <submittedName>
        <fullName evidence="2">Pimeloyl-ACP methyl ester carboxylesterase</fullName>
    </submittedName>
</protein>
<dbReference type="RefSeq" id="WP_245982521.1">
    <property type="nucleotide sequence ID" value="NZ_FOFT01000002.1"/>
</dbReference>
<dbReference type="AlphaFoldDB" id="A0A1H9F7T2"/>
<evidence type="ECO:0000313" key="2">
    <source>
        <dbReference type="EMBL" id="SEQ33915.1"/>
    </source>
</evidence>
<dbReference type="SUPFAM" id="SSF53474">
    <property type="entry name" value="alpha/beta-Hydrolases"/>
    <property type="match status" value="1"/>
</dbReference>
<dbReference type="EMBL" id="FOFT01000002">
    <property type="protein sequence ID" value="SEQ33915.1"/>
    <property type="molecule type" value="Genomic_DNA"/>
</dbReference>
<evidence type="ECO:0000313" key="3">
    <source>
        <dbReference type="Proteomes" id="UP000199028"/>
    </source>
</evidence>
<dbReference type="Gene3D" id="3.40.50.1820">
    <property type="entry name" value="alpha/beta hydrolase"/>
    <property type="match status" value="1"/>
</dbReference>
<feature type="domain" description="AB hydrolase-1" evidence="1">
    <location>
        <begin position="26"/>
        <end position="241"/>
    </location>
</feature>
<dbReference type="InterPro" id="IPR029058">
    <property type="entry name" value="AB_hydrolase_fold"/>
</dbReference>
<dbReference type="PANTHER" id="PTHR43194">
    <property type="entry name" value="HYDROLASE ALPHA/BETA FOLD FAMILY"/>
    <property type="match status" value="1"/>
</dbReference>
<reference evidence="3" key="1">
    <citation type="submission" date="2016-10" db="EMBL/GenBank/DDBJ databases">
        <authorList>
            <person name="Varghese N."/>
            <person name="Submissions S."/>
        </authorList>
    </citation>
    <scope>NUCLEOTIDE SEQUENCE [LARGE SCALE GENOMIC DNA]</scope>
    <source>
        <strain evidence="3">CGMCC 4.578</strain>
    </source>
</reference>